<gene>
    <name evidence="1" type="ORF">ENU74_00390</name>
</gene>
<accession>A0A7V3ZTS6</accession>
<organism evidence="1">
    <name type="scientific">candidate division WOR-3 bacterium</name>
    <dbReference type="NCBI Taxonomy" id="2052148"/>
    <lineage>
        <taxon>Bacteria</taxon>
        <taxon>Bacteria division WOR-3</taxon>
    </lineage>
</organism>
<evidence type="ECO:0000313" key="1">
    <source>
        <dbReference type="EMBL" id="HGK63049.1"/>
    </source>
</evidence>
<proteinExistence type="predicted"/>
<protein>
    <submittedName>
        <fullName evidence="1">Uncharacterized protein</fullName>
    </submittedName>
</protein>
<dbReference type="AlphaFoldDB" id="A0A7V3ZTS6"/>
<sequence>MLENLLLLFLIFFPNEKLIRGRDYFQEIKVSRFLLKDTTFYFDLDGDKKKDTLLLYFYQTEYQLEVRSHKSKKIILFIEEAPYASAEYYIEIGRAFLVNDEKPLLIIAIEKFPALGNEFYIYDIIHTAKGIKAEPLLVDKDAGWGNSPIILKPGYVEIRHFRDWLIAKYVWDGEQFKKIYDVNWEK</sequence>
<name>A0A7V3ZTS6_UNCW3</name>
<reference evidence="1" key="1">
    <citation type="journal article" date="2020" name="mSystems">
        <title>Genome- and Community-Level Interaction Insights into Carbon Utilization and Element Cycling Functions of Hydrothermarchaeota in Hydrothermal Sediment.</title>
        <authorList>
            <person name="Zhou Z."/>
            <person name="Liu Y."/>
            <person name="Xu W."/>
            <person name="Pan J."/>
            <person name="Luo Z.H."/>
            <person name="Li M."/>
        </authorList>
    </citation>
    <scope>NUCLEOTIDE SEQUENCE [LARGE SCALE GENOMIC DNA]</scope>
    <source>
        <strain evidence="1">SpSt-697</strain>
    </source>
</reference>
<dbReference type="EMBL" id="DTDR01000010">
    <property type="protein sequence ID" value="HGK63049.1"/>
    <property type="molecule type" value="Genomic_DNA"/>
</dbReference>
<comment type="caution">
    <text evidence="1">The sequence shown here is derived from an EMBL/GenBank/DDBJ whole genome shotgun (WGS) entry which is preliminary data.</text>
</comment>